<name>A0AA38RIS0_9PEZI</name>
<feature type="compositionally biased region" description="Acidic residues" evidence="1">
    <location>
        <begin position="252"/>
        <end position="267"/>
    </location>
</feature>
<proteinExistence type="predicted"/>
<comment type="caution">
    <text evidence="3">The sequence shown here is derived from an EMBL/GenBank/DDBJ whole genome shotgun (WGS) entry which is preliminary data.</text>
</comment>
<feature type="compositionally biased region" description="Polar residues" evidence="1">
    <location>
        <begin position="149"/>
        <end position="160"/>
    </location>
</feature>
<evidence type="ECO:0000313" key="3">
    <source>
        <dbReference type="EMBL" id="KAJ9142511.1"/>
    </source>
</evidence>
<reference evidence="3" key="1">
    <citation type="submission" date="2022-07" db="EMBL/GenBank/DDBJ databases">
        <title>Fungi with potential for degradation of polypropylene.</title>
        <authorList>
            <person name="Gostincar C."/>
        </authorList>
    </citation>
    <scope>NUCLEOTIDE SEQUENCE</scope>
    <source>
        <strain evidence="3">EXF-13287</strain>
    </source>
</reference>
<keyword evidence="4" id="KW-1185">Reference proteome</keyword>
<dbReference type="InterPro" id="IPR006016">
    <property type="entry name" value="UspA"/>
</dbReference>
<accession>A0AA38RIS0</accession>
<feature type="region of interest" description="Disordered" evidence="1">
    <location>
        <begin position="132"/>
        <end position="164"/>
    </location>
</feature>
<evidence type="ECO:0000313" key="4">
    <source>
        <dbReference type="Proteomes" id="UP001174691"/>
    </source>
</evidence>
<evidence type="ECO:0000259" key="2">
    <source>
        <dbReference type="Pfam" id="PF00582"/>
    </source>
</evidence>
<feature type="compositionally biased region" description="Basic and acidic residues" evidence="1">
    <location>
        <begin position="278"/>
        <end position="301"/>
    </location>
</feature>
<feature type="compositionally biased region" description="Low complexity" evidence="1">
    <location>
        <begin position="215"/>
        <end position="226"/>
    </location>
</feature>
<dbReference type="Pfam" id="PF00582">
    <property type="entry name" value="Usp"/>
    <property type="match status" value="1"/>
</dbReference>
<dbReference type="Proteomes" id="UP001174691">
    <property type="component" value="Unassembled WGS sequence"/>
</dbReference>
<dbReference type="SUPFAM" id="SSF52402">
    <property type="entry name" value="Adenine nucleotide alpha hydrolases-like"/>
    <property type="match status" value="1"/>
</dbReference>
<dbReference type="CDD" id="cd23659">
    <property type="entry name" value="USP_At3g01520-like"/>
    <property type="match status" value="1"/>
</dbReference>
<organism evidence="3 4">
    <name type="scientific">Coniochaeta hoffmannii</name>
    <dbReference type="NCBI Taxonomy" id="91930"/>
    <lineage>
        <taxon>Eukaryota</taxon>
        <taxon>Fungi</taxon>
        <taxon>Dikarya</taxon>
        <taxon>Ascomycota</taxon>
        <taxon>Pezizomycotina</taxon>
        <taxon>Sordariomycetes</taxon>
        <taxon>Sordariomycetidae</taxon>
        <taxon>Coniochaetales</taxon>
        <taxon>Coniochaetaceae</taxon>
        <taxon>Coniochaeta</taxon>
    </lineage>
</organism>
<feature type="region of interest" description="Disordered" evidence="1">
    <location>
        <begin position="206"/>
        <end position="339"/>
    </location>
</feature>
<dbReference type="Gene3D" id="3.40.50.620">
    <property type="entry name" value="HUPs"/>
    <property type="match status" value="1"/>
</dbReference>
<dbReference type="PANTHER" id="PTHR47815:SF1">
    <property type="entry name" value="UNIVERSAL STRESS PROTEIN A FAMILY PROTEIN C25B2.10"/>
    <property type="match status" value="1"/>
</dbReference>
<sequence>MVGVDDHAYSDYALVWLLENLVDDGDEVICVRVIESPVRGSDKTYQEDARKMMQAITEKNTQNRAISIVLEYSVGKLHATFQQLIQMYQPSMLIVGTRGRSLGGIQGLVNNRNSFSKYCLQYSPVPVVVVRPDEKRKKKKDKRSHDPNRQSYLSMLSSNEGVHEADKGISGLYETETQIPPEEEAHQVAAALGLPAAFDPTIKPLQVPLTQNPRSSASSLLGSSVSTADASGAPPGLERRSSTPPPLRATEDSGEEESGGEDDEEQFDIASGQQALKAQREREREQLAAQAQKERLHRMEVGEAAALLKSGGKINEEDEDEEDEASSQDSELAKRRSSA</sequence>
<dbReference type="PANTHER" id="PTHR47815">
    <property type="entry name" value="UNIVERSAL STRESS PROTEIN A FAMILY PROTEIN C25B2.10"/>
    <property type="match status" value="1"/>
</dbReference>
<feature type="domain" description="UspA" evidence="2">
    <location>
        <begin position="1"/>
        <end position="131"/>
    </location>
</feature>
<dbReference type="AlphaFoldDB" id="A0AA38RIS0"/>
<protein>
    <submittedName>
        <fullName evidence="3">Universal stress protein</fullName>
    </submittedName>
</protein>
<gene>
    <name evidence="3" type="ORF">NKR19_g7204</name>
</gene>
<evidence type="ECO:0000256" key="1">
    <source>
        <dbReference type="SAM" id="MobiDB-lite"/>
    </source>
</evidence>
<dbReference type="EMBL" id="JANBVN010000122">
    <property type="protein sequence ID" value="KAJ9142511.1"/>
    <property type="molecule type" value="Genomic_DNA"/>
</dbReference>
<feature type="compositionally biased region" description="Acidic residues" evidence="1">
    <location>
        <begin position="316"/>
        <end position="326"/>
    </location>
</feature>
<dbReference type="InterPro" id="IPR014729">
    <property type="entry name" value="Rossmann-like_a/b/a_fold"/>
</dbReference>